<evidence type="ECO:0000256" key="8">
    <source>
        <dbReference type="SAM" id="MobiDB-lite"/>
    </source>
</evidence>
<dbReference type="InterPro" id="IPR007732">
    <property type="entry name" value="Cyt_b558_asu"/>
</dbReference>
<feature type="transmembrane region" description="Helical" evidence="9">
    <location>
        <begin position="39"/>
        <end position="57"/>
    </location>
</feature>
<dbReference type="Pfam" id="PF05038">
    <property type="entry name" value="Cytochrom_B558a"/>
    <property type="match status" value="1"/>
</dbReference>
<evidence type="ECO:0000256" key="9">
    <source>
        <dbReference type="SAM" id="Phobius"/>
    </source>
</evidence>
<evidence type="ECO:0000256" key="3">
    <source>
        <dbReference type="ARBA" id="ARBA00022475"/>
    </source>
</evidence>
<evidence type="ECO:0000313" key="11">
    <source>
        <dbReference type="Proteomes" id="UP000318582"/>
    </source>
</evidence>
<evidence type="ECO:0000256" key="2">
    <source>
        <dbReference type="ARBA" id="ARBA00010590"/>
    </source>
</evidence>
<organism evidence="10 11">
    <name type="scientific">Powellomyces hirtus</name>
    <dbReference type="NCBI Taxonomy" id="109895"/>
    <lineage>
        <taxon>Eukaryota</taxon>
        <taxon>Fungi</taxon>
        <taxon>Fungi incertae sedis</taxon>
        <taxon>Chytridiomycota</taxon>
        <taxon>Chytridiomycota incertae sedis</taxon>
        <taxon>Chytridiomycetes</taxon>
        <taxon>Spizellomycetales</taxon>
        <taxon>Powellomycetaceae</taxon>
        <taxon>Powellomyces</taxon>
    </lineage>
</organism>
<gene>
    <name evidence="10" type="ORF">PhCBS80983_g05462</name>
</gene>
<dbReference type="GO" id="GO:0005886">
    <property type="term" value="C:plasma membrane"/>
    <property type="evidence" value="ECO:0007669"/>
    <property type="project" value="UniProtKB-SubCell"/>
</dbReference>
<proteinExistence type="inferred from homology"/>
<dbReference type="EMBL" id="QEAQ01000117">
    <property type="protein sequence ID" value="TPX55269.1"/>
    <property type="molecule type" value="Genomic_DNA"/>
</dbReference>
<feature type="transmembrane region" description="Helical" evidence="9">
    <location>
        <begin position="12"/>
        <end position="33"/>
    </location>
</feature>
<keyword evidence="5 9" id="KW-1133">Transmembrane helix</keyword>
<comment type="subcellular location">
    <subcellularLocation>
        <location evidence="1">Cell membrane</location>
    </subcellularLocation>
</comment>
<evidence type="ECO:0000313" key="10">
    <source>
        <dbReference type="EMBL" id="TPX55269.1"/>
    </source>
</evidence>
<comment type="caution">
    <text evidence="10">The sequence shown here is derived from an EMBL/GenBank/DDBJ whole genome shotgun (WGS) entry which is preliminary data.</text>
</comment>
<dbReference type="PANTHER" id="PTHR15168:SF0">
    <property type="entry name" value="CYTOCHROME B-245 LIGHT CHAIN"/>
    <property type="match status" value="1"/>
</dbReference>
<name>A0A507DU44_9FUNG</name>
<evidence type="ECO:0000256" key="5">
    <source>
        <dbReference type="ARBA" id="ARBA00022989"/>
    </source>
</evidence>
<accession>A0A507DU44</accession>
<evidence type="ECO:0000256" key="4">
    <source>
        <dbReference type="ARBA" id="ARBA00022692"/>
    </source>
</evidence>
<keyword evidence="4 9" id="KW-0812">Transmembrane</keyword>
<reference evidence="10 11" key="1">
    <citation type="journal article" date="2019" name="Sci. Rep.">
        <title>Comparative genomics of chytrid fungi reveal insights into the obligate biotrophic and pathogenic lifestyle of Synchytrium endobioticum.</title>
        <authorList>
            <person name="van de Vossenberg B.T.L.H."/>
            <person name="Warris S."/>
            <person name="Nguyen H.D.T."/>
            <person name="van Gent-Pelzer M.P.E."/>
            <person name="Joly D.L."/>
            <person name="van de Geest H.C."/>
            <person name="Bonants P.J.M."/>
            <person name="Smith D.S."/>
            <person name="Levesque C.A."/>
            <person name="van der Lee T.A.J."/>
        </authorList>
    </citation>
    <scope>NUCLEOTIDE SEQUENCE [LARGE SCALE GENOMIC DNA]</scope>
    <source>
        <strain evidence="10 11">CBS 809.83</strain>
    </source>
</reference>
<dbReference type="PANTHER" id="PTHR15168">
    <property type="entry name" value="CYTOCHROME B-245 LIGHT CHAIN"/>
    <property type="match status" value="1"/>
</dbReference>
<protein>
    <recommendedName>
        <fullName evidence="7">p22-phox</fullName>
    </recommendedName>
</protein>
<dbReference type="STRING" id="109895.A0A507DU44"/>
<keyword evidence="3" id="KW-1003">Cell membrane</keyword>
<feature type="region of interest" description="Disordered" evidence="8">
    <location>
        <begin position="112"/>
        <end position="142"/>
    </location>
</feature>
<evidence type="ECO:0000256" key="7">
    <source>
        <dbReference type="ARBA" id="ARBA00030298"/>
    </source>
</evidence>
<dbReference type="Proteomes" id="UP000318582">
    <property type="component" value="Unassembled WGS sequence"/>
</dbReference>
<keyword evidence="6 9" id="KW-0472">Membrane</keyword>
<evidence type="ECO:0000256" key="6">
    <source>
        <dbReference type="ARBA" id="ARBA00023136"/>
    </source>
</evidence>
<dbReference type="AlphaFoldDB" id="A0A507DU44"/>
<keyword evidence="11" id="KW-1185">Reference proteome</keyword>
<evidence type="ECO:0000256" key="1">
    <source>
        <dbReference type="ARBA" id="ARBA00004236"/>
    </source>
</evidence>
<dbReference type="GO" id="GO:0020037">
    <property type="term" value="F:heme binding"/>
    <property type="evidence" value="ECO:0007669"/>
    <property type="project" value="InterPro"/>
</dbReference>
<sequence>MSLGKFDWYPWARYQGIGSGFFILTGGVIAMFYPNVGFAVINVIVGLLLMAWNWPIVPFTMLGPVSSNMWIRAVGHAAAIFPTILQAPTITGGLCLIFATLTFLRAAVNGEKWEPPKKKGKGGRNAGGGAGKDMSAVKAPEN</sequence>
<comment type="similarity">
    <text evidence="2">Belongs to the p22phox family.</text>
</comment>
<dbReference type="OrthoDB" id="2110422at2759"/>